<gene>
    <name evidence="1" type="ORF">MIPYR_20219</name>
</gene>
<dbReference type="RefSeq" id="WP_295574858.1">
    <property type="nucleotide sequence ID" value="NZ_FLQR01000006.1"/>
</dbReference>
<dbReference type="EMBL" id="FLQR01000006">
    <property type="protein sequence ID" value="SBS71786.1"/>
    <property type="molecule type" value="Genomic_DNA"/>
</dbReference>
<proteinExistence type="predicted"/>
<dbReference type="GO" id="GO:0016829">
    <property type="term" value="F:lyase activity"/>
    <property type="evidence" value="ECO:0007669"/>
    <property type="project" value="UniProtKB-KW"/>
</dbReference>
<accession>A0A1Y5NZF5</accession>
<dbReference type="AlphaFoldDB" id="A0A1Y5NZF5"/>
<reference evidence="1" key="1">
    <citation type="submission" date="2016-03" db="EMBL/GenBank/DDBJ databases">
        <authorList>
            <person name="Ploux O."/>
        </authorList>
    </citation>
    <scope>NUCLEOTIDE SEQUENCE</scope>
    <source>
        <strain evidence="1">UC1</strain>
    </source>
</reference>
<sequence length="104" mass="11036">MDIELLHIDDCPSWVETRRRLEAALRATGFGDTPIRLRVVTTGEEATRLGFAGSPTVLLDGVDLFPGGEPASDVACRVYATPTGLAGLPTTEQLIDAISSAHSE</sequence>
<organism evidence="1">
    <name type="scientific">uncultured Microbacterium sp</name>
    <dbReference type="NCBI Taxonomy" id="191216"/>
    <lineage>
        <taxon>Bacteria</taxon>
        <taxon>Bacillati</taxon>
        <taxon>Actinomycetota</taxon>
        <taxon>Actinomycetes</taxon>
        <taxon>Micrococcales</taxon>
        <taxon>Microbacteriaceae</taxon>
        <taxon>Microbacterium</taxon>
        <taxon>environmental samples</taxon>
    </lineage>
</organism>
<name>A0A1Y5NZF5_9MICO</name>
<keyword evidence="1" id="KW-0456">Lyase</keyword>
<evidence type="ECO:0000313" key="1">
    <source>
        <dbReference type="EMBL" id="SBS71786.1"/>
    </source>
</evidence>
<protein>
    <submittedName>
        <fullName evidence="1">Putative alkylmercury lyase</fullName>
    </submittedName>
</protein>